<organism evidence="3 6">
    <name type="scientific">Plasmodium ovale wallikeri</name>
    <dbReference type="NCBI Taxonomy" id="864142"/>
    <lineage>
        <taxon>Eukaryota</taxon>
        <taxon>Sar</taxon>
        <taxon>Alveolata</taxon>
        <taxon>Apicomplexa</taxon>
        <taxon>Aconoidasida</taxon>
        <taxon>Haemosporida</taxon>
        <taxon>Plasmodiidae</taxon>
        <taxon>Plasmodium</taxon>
        <taxon>Plasmodium (Plasmodium)</taxon>
    </lineage>
</organism>
<dbReference type="GO" id="GO:0006261">
    <property type="term" value="P:DNA-templated DNA replication"/>
    <property type="evidence" value="ECO:0007669"/>
    <property type="project" value="InterPro"/>
</dbReference>
<name>A0A1A8Z268_PLAOA</name>
<dbReference type="GO" id="GO:0006302">
    <property type="term" value="P:double-strand break repair"/>
    <property type="evidence" value="ECO:0007669"/>
    <property type="project" value="TreeGrafter"/>
</dbReference>
<dbReference type="GO" id="GO:0003677">
    <property type="term" value="F:DNA binding"/>
    <property type="evidence" value="ECO:0007669"/>
    <property type="project" value="InterPro"/>
</dbReference>
<dbReference type="SUPFAM" id="SSF56672">
    <property type="entry name" value="DNA/RNA polymerases"/>
    <property type="match status" value="1"/>
</dbReference>
<accession>A0A1A8Z268</accession>
<dbReference type="GO" id="GO:0003887">
    <property type="term" value="F:DNA-directed DNA polymerase activity"/>
    <property type="evidence" value="ECO:0007669"/>
    <property type="project" value="InterPro"/>
</dbReference>
<evidence type="ECO:0000313" key="5">
    <source>
        <dbReference type="Proteomes" id="UP000078550"/>
    </source>
</evidence>
<feature type="region of interest" description="Disordered" evidence="1">
    <location>
        <begin position="259"/>
        <end position="284"/>
    </location>
</feature>
<reference evidence="3" key="1">
    <citation type="submission" date="2016-05" db="EMBL/GenBank/DDBJ databases">
        <authorList>
            <person name="Lavstsen T."/>
            <person name="Jespersen J.S."/>
        </authorList>
    </citation>
    <scope>NUCLEOTIDE SEQUENCE [LARGE SCALE GENOMIC DNA]</scope>
</reference>
<keyword evidence="6" id="KW-1185">Reference proteome</keyword>
<evidence type="ECO:0000256" key="1">
    <source>
        <dbReference type="SAM" id="MobiDB-lite"/>
    </source>
</evidence>
<dbReference type="Gene3D" id="3.30.420.10">
    <property type="entry name" value="Ribonuclease H-like superfamily/Ribonuclease H"/>
    <property type="match status" value="1"/>
</dbReference>
<dbReference type="EMBL" id="FLRD01000107">
    <property type="protein sequence ID" value="SBT37911.1"/>
    <property type="molecule type" value="Genomic_DNA"/>
</dbReference>
<dbReference type="PRINTS" id="PR00868">
    <property type="entry name" value="DNAPOLI"/>
</dbReference>
<dbReference type="PANTHER" id="PTHR10133:SF62">
    <property type="entry name" value="DNA POLYMERASE THETA"/>
    <property type="match status" value="1"/>
</dbReference>
<dbReference type="Proteomes" id="UP000078555">
    <property type="component" value="Unassembled WGS sequence"/>
</dbReference>
<proteinExistence type="predicted"/>
<dbReference type="Gene3D" id="3.30.70.370">
    <property type="match status" value="1"/>
</dbReference>
<evidence type="ECO:0000313" key="4">
    <source>
        <dbReference type="EMBL" id="SBT38608.1"/>
    </source>
</evidence>
<sequence>MESLYFLYVRDYNNSLDEGSHVILSQINTENPLLTFPSLYQNEKMKSLALRIKPRTFRTVSLNVQDDMYICKMRRKYYNSVNYKHLTSMIREKKDISKEVNLLYTFLHDLKTHKKEGIMTCLNKNRTHTSYTDECCILLKKWKASIKIFISWFPEINEDKYKSKCFSLPTNLTFHVVVPHYDVTLKDTLQKYEFCNFYKFLHHSREKRENSNDKQGEDPLEKGGIQYEHAPNCANELPCGNPNEVDAVSSSAAAAASATATATGDPCRTNPSEETGAGKKKKKKGDTKDSYVIEYSIKRDTNMAYINEGDILHCNENDKEKILKGGGYNHAQRQLNTGVGEKDSVFFFSFNMHDLRNCESAKETLSLCMQGERSKNPHEGEDPFLFVVYDYKTLIHIFKYAKLDLPKISNVFDVHIVSSLLQLVQRGEKLQNVFNAYLNERDIWRSSQKEAHKEAHKEPPGKGEVQAQDKCFSHFGTLPPEFADVLSGKFGLYGWGKYQRKKEKGKMEKVQPREEDKAGVVNECHAEKSVEKTVEVAAEDGIVHVESSCKEMDKEGEKSLKKKRSSRVMQNHFSFTQIDIKHLSTIKKMVFGNKRTMHEITQEDMVSYCIARNVSLIVLFNFLESRLEENLHLLNLYVKIEQPLILCISEIERRGIFLNRDKIEDIQKSTNDPQMYKQEIEKLCNCTINLNSSKQVSSLLYSMVSDLVKGEEDKESCGYDIPSANSSSTVAMSNNARTINAVDTNTSSMHYVNTTINEMRRNRGFQTNSKMLKIILDEIENKGYIREEEKEKIKKIINNIKLYRESKKLFQNYIENLPKYIQKDTNKIHCNFNQVGASTGRLSCDQPNLQNIHARFRCAISSKEGETITGGTIAGETIAGETIAGETIAGETIAGETIAGETISMGRKKLITFDYKQMELFVMAYLSFDTQLLRLLTYSDVFVETAKVLFNTNDVSTELRRMTKTVIYGILYGQSENGLAKSLLISDVLAKNLIDNFFNYFPNVFRFMQMQKLLVKYMNCVYTLVGRKRIILPTVKNKYRISMNTPIQGCAADIMKFSLLSCFSILSYHMYKNIELLKINKVDNLSILENKKFLKTTKLILQVHDELLLECEEKYSEQIIHLLKPVLENAFYNLIQYTNTNERLLLLYNYMHDQISIQTYIQNLQIMNNHHCDANGHGEGDKYYNSRSKMDPIFQKFSFRLPTKAETGGYYKECS</sequence>
<dbReference type="Gene3D" id="1.20.1060.10">
    <property type="entry name" value="Taq DNA Polymerase, Chain T, domain 4"/>
    <property type="match status" value="1"/>
</dbReference>
<evidence type="ECO:0000259" key="2">
    <source>
        <dbReference type="SMART" id="SM00482"/>
    </source>
</evidence>
<dbReference type="Gene3D" id="1.10.150.20">
    <property type="entry name" value="5' to 3' exonuclease, C-terminal subdomain"/>
    <property type="match status" value="1"/>
</dbReference>
<evidence type="ECO:0000313" key="6">
    <source>
        <dbReference type="Proteomes" id="UP000078555"/>
    </source>
</evidence>
<dbReference type="InterPro" id="IPR002298">
    <property type="entry name" value="DNA_polymerase_A"/>
</dbReference>
<dbReference type="InterPro" id="IPR043502">
    <property type="entry name" value="DNA/RNA_pol_sf"/>
</dbReference>
<dbReference type="Proteomes" id="UP000078550">
    <property type="component" value="Unassembled WGS sequence"/>
</dbReference>
<dbReference type="SMART" id="SM00482">
    <property type="entry name" value="POLAc"/>
    <property type="match status" value="1"/>
</dbReference>
<dbReference type="InterPro" id="IPR001098">
    <property type="entry name" value="DNA-dir_DNA_pol_A_palm_dom"/>
</dbReference>
<feature type="compositionally biased region" description="Basic and acidic residues" evidence="1">
    <location>
        <begin position="206"/>
        <end position="221"/>
    </location>
</feature>
<dbReference type="AlphaFoldDB" id="A0A1A8Z268"/>
<evidence type="ECO:0000313" key="3">
    <source>
        <dbReference type="EMBL" id="SBT37911.1"/>
    </source>
</evidence>
<dbReference type="InterPro" id="IPR036397">
    <property type="entry name" value="RNaseH_sf"/>
</dbReference>
<dbReference type="PANTHER" id="PTHR10133">
    <property type="entry name" value="DNA POLYMERASE I"/>
    <property type="match status" value="1"/>
</dbReference>
<gene>
    <name evidence="3" type="ORF">POVWA1_036810</name>
    <name evidence="4" type="ORF">POVWA2_036110</name>
</gene>
<dbReference type="Pfam" id="PF00476">
    <property type="entry name" value="DNA_pol_A"/>
    <property type="match status" value="1"/>
</dbReference>
<reference evidence="5 6" key="2">
    <citation type="submission" date="2016-05" db="EMBL/GenBank/DDBJ databases">
        <authorList>
            <person name="Naeem Raeece"/>
        </authorList>
    </citation>
    <scope>NUCLEOTIDE SEQUENCE [LARGE SCALE GENOMIC DNA]</scope>
</reference>
<protein>
    <submittedName>
        <fullName evidence="3">DNA polymerase 1, putative</fullName>
    </submittedName>
</protein>
<feature type="domain" description="DNA-directed DNA polymerase family A palm" evidence="2">
    <location>
        <begin position="895"/>
        <end position="1115"/>
    </location>
</feature>
<dbReference type="EMBL" id="FLRE01000138">
    <property type="protein sequence ID" value="SBT38608.1"/>
    <property type="molecule type" value="Genomic_DNA"/>
</dbReference>
<feature type="region of interest" description="Disordered" evidence="1">
    <location>
        <begin position="206"/>
        <end position="225"/>
    </location>
</feature>